<dbReference type="Proteomes" id="UP000291301">
    <property type="component" value="Unassembled WGS sequence"/>
</dbReference>
<reference evidence="2 3" key="1">
    <citation type="journal article" date="2015" name="Antonie Van Leeuwenhoek">
        <title>Oricola cellulosilytica gen. nov., sp. nov., a cellulose-degrading bacterium of the family Phyllobacteriaceae isolated from surface seashore water, and emended descriptions of Mesorhizobium loti and Phyllobacterium myrsinacearum.</title>
        <authorList>
            <person name="Hameed A."/>
            <person name="Shahina M."/>
            <person name="Lai W.A."/>
            <person name="Lin S.Y."/>
            <person name="Young L.S."/>
            <person name="Liu Y.C."/>
            <person name="Hsu Y.H."/>
            <person name="Young C.C."/>
        </authorList>
    </citation>
    <scope>NUCLEOTIDE SEQUENCE [LARGE SCALE GENOMIC DNA]</scope>
    <source>
        <strain evidence="2 3">KCTC 52183</strain>
    </source>
</reference>
<feature type="transmembrane region" description="Helical" evidence="1">
    <location>
        <begin position="101"/>
        <end position="123"/>
    </location>
</feature>
<feature type="transmembrane region" description="Helical" evidence="1">
    <location>
        <begin position="39"/>
        <end position="58"/>
    </location>
</feature>
<accession>A0A4R0PA83</accession>
<proteinExistence type="predicted"/>
<dbReference type="EMBL" id="SJST01000004">
    <property type="protein sequence ID" value="TCD13835.1"/>
    <property type="molecule type" value="Genomic_DNA"/>
</dbReference>
<feature type="transmembrane region" description="Helical" evidence="1">
    <location>
        <begin position="135"/>
        <end position="157"/>
    </location>
</feature>
<feature type="transmembrane region" description="Helical" evidence="1">
    <location>
        <begin position="178"/>
        <end position="197"/>
    </location>
</feature>
<evidence type="ECO:0000313" key="2">
    <source>
        <dbReference type="EMBL" id="TCD13835.1"/>
    </source>
</evidence>
<keyword evidence="1" id="KW-0472">Membrane</keyword>
<feature type="transmembrane region" description="Helical" evidence="1">
    <location>
        <begin position="276"/>
        <end position="300"/>
    </location>
</feature>
<feature type="transmembrane region" description="Helical" evidence="1">
    <location>
        <begin position="209"/>
        <end position="229"/>
    </location>
</feature>
<protein>
    <submittedName>
        <fullName evidence="2">DUF2391 family protein</fullName>
    </submittedName>
</protein>
<organism evidence="2 3">
    <name type="scientific">Oricola cellulosilytica</name>
    <dbReference type="NCBI Taxonomy" id="1429082"/>
    <lineage>
        <taxon>Bacteria</taxon>
        <taxon>Pseudomonadati</taxon>
        <taxon>Pseudomonadota</taxon>
        <taxon>Alphaproteobacteria</taxon>
        <taxon>Hyphomicrobiales</taxon>
        <taxon>Ahrensiaceae</taxon>
        <taxon>Oricola</taxon>
    </lineage>
</organism>
<keyword evidence="3" id="KW-1185">Reference proteome</keyword>
<dbReference type="AlphaFoldDB" id="A0A4R0PA83"/>
<keyword evidence="1" id="KW-1133">Transmembrane helix</keyword>
<evidence type="ECO:0000256" key="1">
    <source>
        <dbReference type="SAM" id="Phobius"/>
    </source>
</evidence>
<evidence type="ECO:0000313" key="3">
    <source>
        <dbReference type="Proteomes" id="UP000291301"/>
    </source>
</evidence>
<name>A0A4R0PA83_9HYPH</name>
<gene>
    <name evidence="2" type="ORF">E0D97_12110</name>
</gene>
<dbReference type="InterPro" id="IPR024464">
    <property type="entry name" value="DUF2391"/>
</dbReference>
<feature type="transmembrane region" description="Helical" evidence="1">
    <location>
        <begin position="70"/>
        <end position="89"/>
    </location>
</feature>
<comment type="caution">
    <text evidence="2">The sequence shown here is derived from an EMBL/GenBank/DDBJ whole genome shotgun (WGS) entry which is preliminary data.</text>
</comment>
<sequence>MEKRCAMLVSRVHRFISPLNTRIPVDGDMLPLWKLELYSLNRAFCGALLVALPLLYTMEMWDRPRLLPGWLVVLWMIFGVFLCAAFFLFSGFRKENLKRSVVLDGVTSMGVGIFASAMTLLLIGRYQWGESLDIIARLVALESVPTGMGASVAISQLGGRGAVARSNPASRINPDLRALLATFLGALLFSFNIAPTVEHQVIAQSVGGWHVAGIALFSLITSWLLVFHTRTEGVSGDERVALTDTFSSTIFSYLSALIASYAMLWLFGYLTPGMPLHLQVVHTIILGYAATLGGAAGRILL</sequence>
<feature type="transmembrane region" description="Helical" evidence="1">
    <location>
        <begin position="250"/>
        <end position="270"/>
    </location>
</feature>
<keyword evidence="1" id="KW-0812">Transmembrane</keyword>
<dbReference type="Pfam" id="PF09622">
    <property type="entry name" value="DUF2391"/>
    <property type="match status" value="1"/>
</dbReference>